<gene>
    <name evidence="1" type="ORF">GCM10009332_24470</name>
</gene>
<comment type="caution">
    <text evidence="1">The sequence shown here is derived from an EMBL/GenBank/DDBJ whole genome shotgun (WGS) entry which is preliminary data.</text>
</comment>
<protein>
    <recommendedName>
        <fullName evidence="3">Lipoprotein</fullName>
    </recommendedName>
</protein>
<dbReference type="PROSITE" id="PS51257">
    <property type="entry name" value="PROKAR_LIPOPROTEIN"/>
    <property type="match status" value="1"/>
</dbReference>
<name>A0A917JTK1_9GAMM</name>
<evidence type="ECO:0008006" key="3">
    <source>
        <dbReference type="Google" id="ProtNLM"/>
    </source>
</evidence>
<evidence type="ECO:0000313" key="2">
    <source>
        <dbReference type="Proteomes" id="UP000613743"/>
    </source>
</evidence>
<dbReference type="RefSeq" id="WP_188921345.1">
    <property type="nucleotide sequence ID" value="NZ_BMPZ01000007.1"/>
</dbReference>
<proteinExistence type="predicted"/>
<reference evidence="1" key="1">
    <citation type="journal article" date="2014" name="Int. J. Syst. Evol. Microbiol.">
        <title>Complete genome sequence of Corynebacterium casei LMG S-19264T (=DSM 44701T), isolated from a smear-ripened cheese.</title>
        <authorList>
            <consortium name="US DOE Joint Genome Institute (JGI-PGF)"/>
            <person name="Walter F."/>
            <person name="Albersmeier A."/>
            <person name="Kalinowski J."/>
            <person name="Ruckert C."/>
        </authorList>
    </citation>
    <scope>NUCLEOTIDE SEQUENCE</scope>
    <source>
        <strain evidence="1">JCM 30804</strain>
    </source>
</reference>
<evidence type="ECO:0000313" key="1">
    <source>
        <dbReference type="EMBL" id="GGI86242.1"/>
    </source>
</evidence>
<dbReference type="Proteomes" id="UP000613743">
    <property type="component" value="Unassembled WGS sequence"/>
</dbReference>
<keyword evidence="2" id="KW-1185">Reference proteome</keyword>
<sequence length="151" mass="17137">MKSQGTKRNTLLVCILATVLVSGCSSKKEDFNPFAGLTRDQFQPHIKANGLKIFIYRAHLKMDKAAAYRSYAKLKSNKKQKKKAKSDRREIELAWIKQVELGLTKTLAMNKFCRDGYIELDRLIESNRGEIRGECIDGASAQDHQKYGHSS</sequence>
<reference evidence="1" key="2">
    <citation type="submission" date="2020-09" db="EMBL/GenBank/DDBJ databases">
        <authorList>
            <person name="Sun Q."/>
            <person name="Ohkuma M."/>
        </authorList>
    </citation>
    <scope>NUCLEOTIDE SEQUENCE</scope>
    <source>
        <strain evidence="1">JCM 30804</strain>
    </source>
</reference>
<organism evidence="1 2">
    <name type="scientific">Shewanella gelidii</name>
    <dbReference type="NCBI Taxonomy" id="1642821"/>
    <lineage>
        <taxon>Bacteria</taxon>
        <taxon>Pseudomonadati</taxon>
        <taxon>Pseudomonadota</taxon>
        <taxon>Gammaproteobacteria</taxon>
        <taxon>Alteromonadales</taxon>
        <taxon>Shewanellaceae</taxon>
        <taxon>Shewanella</taxon>
    </lineage>
</organism>
<dbReference type="EMBL" id="BMPZ01000007">
    <property type="protein sequence ID" value="GGI86242.1"/>
    <property type="molecule type" value="Genomic_DNA"/>
</dbReference>
<accession>A0A917JTK1</accession>
<dbReference type="AlphaFoldDB" id="A0A917JTK1"/>